<dbReference type="Proteomes" id="UP000323136">
    <property type="component" value="Unassembled WGS sequence"/>
</dbReference>
<protein>
    <submittedName>
        <fullName evidence="1">Uncharacterized protein</fullName>
    </submittedName>
</protein>
<reference evidence="1 2" key="1">
    <citation type="submission" date="2019-07" db="EMBL/GenBank/DDBJ databases">
        <title>Genomic Encyclopedia of Type Strains, Phase IV (KMG-IV): sequencing the most valuable type-strain genomes for metagenomic binning, comparative biology and taxonomic classification.</title>
        <authorList>
            <person name="Goeker M."/>
        </authorList>
    </citation>
    <scope>NUCLEOTIDE SEQUENCE [LARGE SCALE GENOMIC DNA]</scope>
    <source>
        <strain evidence="1 2">DSM 18961</strain>
    </source>
</reference>
<dbReference type="AlphaFoldDB" id="A0A5S5DVD2"/>
<dbReference type="EMBL" id="VNIA01000001">
    <property type="protein sequence ID" value="TYP99893.1"/>
    <property type="molecule type" value="Genomic_DNA"/>
</dbReference>
<accession>A0A5S5DVD2</accession>
<sequence length="94" mass="10551">MKNLFFVLLLSLVSFVSFGQLLNNSFNLNNDNGDLLMRNYSTNDLIWKRALVSGTNELIINYDGDFSSGVTVSGKGLTIQKYMKLLIRITALQV</sequence>
<gene>
    <name evidence="1" type="ORF">C7447_101500</name>
</gene>
<evidence type="ECO:0000313" key="2">
    <source>
        <dbReference type="Proteomes" id="UP000323136"/>
    </source>
</evidence>
<comment type="caution">
    <text evidence="1">The sequence shown here is derived from an EMBL/GenBank/DDBJ whole genome shotgun (WGS) entry which is preliminary data.</text>
</comment>
<dbReference type="RefSeq" id="WP_148868593.1">
    <property type="nucleotide sequence ID" value="NZ_VNIA01000001.1"/>
</dbReference>
<organism evidence="1 2">
    <name type="scientific">Tenacibaculum adriaticum</name>
    <dbReference type="NCBI Taxonomy" id="413713"/>
    <lineage>
        <taxon>Bacteria</taxon>
        <taxon>Pseudomonadati</taxon>
        <taxon>Bacteroidota</taxon>
        <taxon>Flavobacteriia</taxon>
        <taxon>Flavobacteriales</taxon>
        <taxon>Flavobacteriaceae</taxon>
        <taxon>Tenacibaculum</taxon>
    </lineage>
</organism>
<evidence type="ECO:0000313" key="1">
    <source>
        <dbReference type="EMBL" id="TYP99893.1"/>
    </source>
</evidence>
<proteinExistence type="predicted"/>
<name>A0A5S5DVD2_9FLAO</name>
<keyword evidence="2" id="KW-1185">Reference proteome</keyword>